<accession>A0A3B0Y451</accession>
<gene>
    <name evidence="1" type="ORF">MNBD_GAMMA12-80</name>
</gene>
<sequence>MTIQHQFLIKFLGIRLCSGNCQRSCRQLILRESYPYDSLQQLGQQDPVPSFCATSTATLAFDTFRSTLDTCQGFVMPRIWA</sequence>
<dbReference type="EMBL" id="UOFL01000024">
    <property type="protein sequence ID" value="VAW71610.1"/>
    <property type="molecule type" value="Genomic_DNA"/>
</dbReference>
<proteinExistence type="predicted"/>
<evidence type="ECO:0000313" key="1">
    <source>
        <dbReference type="EMBL" id="VAW71610.1"/>
    </source>
</evidence>
<name>A0A3B0Y451_9ZZZZ</name>
<dbReference type="AlphaFoldDB" id="A0A3B0Y451"/>
<protein>
    <submittedName>
        <fullName evidence="1">Uncharacterized protein</fullName>
    </submittedName>
</protein>
<reference evidence="1" key="1">
    <citation type="submission" date="2018-06" db="EMBL/GenBank/DDBJ databases">
        <authorList>
            <person name="Zhirakovskaya E."/>
        </authorList>
    </citation>
    <scope>NUCLEOTIDE SEQUENCE</scope>
</reference>
<organism evidence="1">
    <name type="scientific">hydrothermal vent metagenome</name>
    <dbReference type="NCBI Taxonomy" id="652676"/>
    <lineage>
        <taxon>unclassified sequences</taxon>
        <taxon>metagenomes</taxon>
        <taxon>ecological metagenomes</taxon>
    </lineage>
</organism>